<accession>A0A316HWG7</accession>
<dbReference type="Gene3D" id="3.30.1870.10">
    <property type="entry name" value="EreA-like, domain 2"/>
    <property type="match status" value="1"/>
</dbReference>
<dbReference type="PANTHER" id="PTHR31299:SF0">
    <property type="entry name" value="ESTERASE, PUTATIVE (AFU_ORTHOLOGUE AFUA_1G05850)-RELATED"/>
    <property type="match status" value="1"/>
</dbReference>
<comment type="caution">
    <text evidence="1">The sequence shown here is derived from an EMBL/GenBank/DDBJ whole genome shotgun (WGS) entry which is preliminary data.</text>
</comment>
<dbReference type="Pfam" id="PF05139">
    <property type="entry name" value="Erythro_esteras"/>
    <property type="match status" value="1"/>
</dbReference>
<dbReference type="InterPro" id="IPR052036">
    <property type="entry name" value="Hydrolase/PRTase-associated"/>
</dbReference>
<evidence type="ECO:0000313" key="2">
    <source>
        <dbReference type="Proteomes" id="UP000246005"/>
    </source>
</evidence>
<dbReference type="AlphaFoldDB" id="A0A316HWG7"/>
<sequence>MLRLSHMSQDIREFISPFTEILAFGEPTHLEDAHTWIRNELFEQLAGLGYRSIALETCRVRAVMVNDFVQHGMGDLDTVMKEGFSHRFGEWPANRELVSWMREYNADRPAAERLAFHGFDFQTETTSAPSPRPYLEHARDYLGEDVDLVIDDEEWGRDEAVLDSTRSPGRSEEAVRLREIGTGMLRRLHARMPELVADTSREEWNNAELHLTAGLSLLRYHRECAEPNPLGVRITRLCQMRDGVMARNLLEIRRIEAGRGPTFVFAHNAHLQRTNSSMEIAGERIEWFSAGALVAPVLGDQYTVIAGTLGRNDSFGLGEPDKATLEGQLQSRFTTWGMTGDKPEGETRKDTKLEMGYFPLDQHLLAGVDALLHVRVGRPVTR</sequence>
<dbReference type="GO" id="GO:0046677">
    <property type="term" value="P:response to antibiotic"/>
    <property type="evidence" value="ECO:0007669"/>
    <property type="project" value="InterPro"/>
</dbReference>
<dbReference type="CDD" id="cd14728">
    <property type="entry name" value="Ere-like"/>
    <property type="match status" value="1"/>
</dbReference>
<dbReference type="Proteomes" id="UP000246005">
    <property type="component" value="Unassembled WGS sequence"/>
</dbReference>
<evidence type="ECO:0000313" key="1">
    <source>
        <dbReference type="EMBL" id="PWK84302.1"/>
    </source>
</evidence>
<protein>
    <submittedName>
        <fullName evidence="1">Erythromycin esterase</fullName>
    </submittedName>
</protein>
<gene>
    <name evidence="1" type="ORF">C8D88_109388</name>
</gene>
<proteinExistence type="predicted"/>
<dbReference type="PANTHER" id="PTHR31299">
    <property type="entry name" value="ESTERASE, PUTATIVE (AFU_ORTHOLOGUE AFUA_1G05850)-RELATED"/>
    <property type="match status" value="1"/>
</dbReference>
<dbReference type="EMBL" id="QGHB01000009">
    <property type="protein sequence ID" value="PWK84302.1"/>
    <property type="molecule type" value="Genomic_DNA"/>
</dbReference>
<organism evidence="1 2">
    <name type="scientific">Lentzea atacamensis</name>
    <dbReference type="NCBI Taxonomy" id="531938"/>
    <lineage>
        <taxon>Bacteria</taxon>
        <taxon>Bacillati</taxon>
        <taxon>Actinomycetota</taxon>
        <taxon>Actinomycetes</taxon>
        <taxon>Pseudonocardiales</taxon>
        <taxon>Pseudonocardiaceae</taxon>
        <taxon>Lentzea</taxon>
    </lineage>
</organism>
<dbReference type="InterPro" id="IPR007815">
    <property type="entry name" value="Emycin_Estase"/>
</dbReference>
<dbReference type="SUPFAM" id="SSF159501">
    <property type="entry name" value="EreA/ChaN-like"/>
    <property type="match status" value="1"/>
</dbReference>
<reference evidence="1 2" key="1">
    <citation type="submission" date="2018-05" db="EMBL/GenBank/DDBJ databases">
        <title>Genomic Encyclopedia of Type Strains, Phase IV (KMG-IV): sequencing the most valuable type-strain genomes for metagenomic binning, comparative biology and taxonomic classification.</title>
        <authorList>
            <person name="Goeker M."/>
        </authorList>
    </citation>
    <scope>NUCLEOTIDE SEQUENCE [LARGE SCALE GENOMIC DNA]</scope>
    <source>
        <strain evidence="1 2">DSM 45480</strain>
    </source>
</reference>
<name>A0A316HWG7_9PSEU</name>